<evidence type="ECO:0000259" key="3">
    <source>
        <dbReference type="Pfam" id="PF22322"/>
    </source>
</evidence>
<dbReference type="InterPro" id="IPR054246">
    <property type="entry name" value="DUF6973"/>
</dbReference>
<feature type="domain" description="DUF6973" evidence="3">
    <location>
        <begin position="226"/>
        <end position="336"/>
    </location>
</feature>
<name>A0A6N4VJM8_9MYCO</name>
<protein>
    <submittedName>
        <fullName evidence="4">Uncharacterized protein</fullName>
    </submittedName>
</protein>
<dbReference type="AlphaFoldDB" id="A0A6N4VJM8"/>
<evidence type="ECO:0000313" key="5">
    <source>
        <dbReference type="Proteomes" id="UP000466785"/>
    </source>
</evidence>
<dbReference type="KEGG" id="mpof:MPOR_52560"/>
<feature type="region of interest" description="Disordered" evidence="1">
    <location>
        <begin position="354"/>
        <end position="396"/>
    </location>
</feature>
<sequence length="396" mass="41709">MGAMEAFLATWSHARATFGEGTPETGATFDSSTDLHRLESVARTAAAAQHWSGGAATAYDAKNSEHADTLAKMADLDRRIGAEVDRSAAVIARGREELDAVRQWVLAAASSVPKSAAREQMIIPIVGKGSADMSEIITRSNGELAAVGGRIGALGDEYAALSGGGIAPKEGNPPPVDPLEEILREYQVSEDPDGALDWEPSGPLGWFTDPKHVTAGAARILDEMSPFELRDLQQITEAAAVEAKVRFPPQNGANDTADNHTDAFRHAYWNALMTQRFGEQWTRDFTTAHERLPNNPATAEAMDLYNNQIGRQIAVNNPDASPEQLADLVEQAVNNGDTVVVAPSGDELAWSNTIPLGDAGTTTPATVPGRAPVPTGTGPGGQYDPGGPGGFSTGGY</sequence>
<dbReference type="RefSeq" id="WP_163679194.1">
    <property type="nucleotide sequence ID" value="NZ_AP022570.1"/>
</dbReference>
<dbReference type="EMBL" id="AP022570">
    <property type="protein sequence ID" value="BBX54230.1"/>
    <property type="molecule type" value="Genomic_DNA"/>
</dbReference>
<keyword evidence="5" id="KW-1185">Reference proteome</keyword>
<evidence type="ECO:0000256" key="1">
    <source>
        <dbReference type="SAM" id="MobiDB-lite"/>
    </source>
</evidence>
<evidence type="ECO:0000259" key="2">
    <source>
        <dbReference type="Pfam" id="PF18879"/>
    </source>
</evidence>
<dbReference type="InterPro" id="IPR043796">
    <property type="entry name" value="ESX-1_EspA/EspE-like"/>
</dbReference>
<proteinExistence type="predicted"/>
<feature type="compositionally biased region" description="Polar residues" evidence="1">
    <location>
        <begin position="354"/>
        <end position="365"/>
    </location>
</feature>
<feature type="domain" description="ESX-1 secretion-associated protein EspA/EspE-like" evidence="2">
    <location>
        <begin position="18"/>
        <end position="99"/>
    </location>
</feature>
<dbReference type="Proteomes" id="UP000466785">
    <property type="component" value="Chromosome"/>
</dbReference>
<dbReference type="Pfam" id="PF22322">
    <property type="entry name" value="DUF6973"/>
    <property type="match status" value="1"/>
</dbReference>
<dbReference type="Pfam" id="PF18879">
    <property type="entry name" value="EspA_EspE"/>
    <property type="match status" value="1"/>
</dbReference>
<accession>A0A6N4VJM8</accession>
<organism evidence="4 5">
    <name type="scientific">Mycolicibacterium poriferae</name>
    <dbReference type="NCBI Taxonomy" id="39694"/>
    <lineage>
        <taxon>Bacteria</taxon>
        <taxon>Bacillati</taxon>
        <taxon>Actinomycetota</taxon>
        <taxon>Actinomycetes</taxon>
        <taxon>Mycobacteriales</taxon>
        <taxon>Mycobacteriaceae</taxon>
        <taxon>Mycolicibacterium</taxon>
    </lineage>
</organism>
<reference evidence="4 5" key="1">
    <citation type="journal article" date="2019" name="Emerg. Microbes Infect.">
        <title>Comprehensive subspecies identification of 175 nontuberculous mycobacteria species based on 7547 genomic profiles.</title>
        <authorList>
            <person name="Matsumoto Y."/>
            <person name="Kinjo T."/>
            <person name="Motooka D."/>
            <person name="Nabeya D."/>
            <person name="Jung N."/>
            <person name="Uechi K."/>
            <person name="Horii T."/>
            <person name="Iida T."/>
            <person name="Fujita J."/>
            <person name="Nakamura S."/>
        </authorList>
    </citation>
    <scope>NUCLEOTIDE SEQUENCE [LARGE SCALE GENOMIC DNA]</scope>
    <source>
        <strain evidence="4 5">JCM 12603</strain>
    </source>
</reference>
<evidence type="ECO:0000313" key="4">
    <source>
        <dbReference type="EMBL" id="BBX54230.1"/>
    </source>
</evidence>
<gene>
    <name evidence="4" type="ORF">MPOR_52560</name>
</gene>
<feature type="compositionally biased region" description="Gly residues" evidence="1">
    <location>
        <begin position="377"/>
        <end position="396"/>
    </location>
</feature>